<evidence type="ECO:0000259" key="2">
    <source>
        <dbReference type="PROSITE" id="PS50853"/>
    </source>
</evidence>
<dbReference type="PANTHER" id="PTHR12121:SF34">
    <property type="entry name" value="PROTEIN ANGEL"/>
    <property type="match status" value="1"/>
</dbReference>
<reference evidence="4 5" key="1">
    <citation type="submission" date="2019-03" db="EMBL/GenBank/DDBJ databases">
        <authorList>
            <person name="Gaulin E."/>
            <person name="Dumas B."/>
        </authorList>
    </citation>
    <scope>NUCLEOTIDE SEQUENCE [LARGE SCALE GENOMIC DNA]</scope>
    <source>
        <strain evidence="4">CBS 568.67</strain>
    </source>
</reference>
<evidence type="ECO:0000313" key="3">
    <source>
        <dbReference type="EMBL" id="KAF0717330.1"/>
    </source>
</evidence>
<dbReference type="InterPro" id="IPR050410">
    <property type="entry name" value="CCR4/nocturin_mRNA_transcr"/>
</dbReference>
<feature type="compositionally biased region" description="Basic and acidic residues" evidence="1">
    <location>
        <begin position="237"/>
        <end position="248"/>
    </location>
</feature>
<dbReference type="AlphaFoldDB" id="A0A485KBP2"/>
<name>A0A485KBP2_9STRA</name>
<dbReference type="SUPFAM" id="SSF56219">
    <property type="entry name" value="DNase I-like"/>
    <property type="match status" value="1"/>
</dbReference>
<dbReference type="OrthoDB" id="428734at2759"/>
<keyword evidence="5" id="KW-1185">Reference proteome</keyword>
<dbReference type="CDD" id="cd00063">
    <property type="entry name" value="FN3"/>
    <property type="match status" value="1"/>
</dbReference>
<dbReference type="InterPro" id="IPR005135">
    <property type="entry name" value="Endo/exonuclease/phosphatase"/>
</dbReference>
<reference evidence="3" key="2">
    <citation type="submission" date="2019-06" db="EMBL/GenBank/DDBJ databases">
        <title>Genomics analysis of Aphanomyces spp. identifies a new class of oomycete effector associated with host adaptation.</title>
        <authorList>
            <person name="Gaulin E."/>
        </authorList>
    </citation>
    <scope>NUCLEOTIDE SEQUENCE</scope>
    <source>
        <strain evidence="3">CBS 578.67</strain>
    </source>
</reference>
<accession>A0A485KBP2</accession>
<dbReference type="SMART" id="SM00060">
    <property type="entry name" value="FN3"/>
    <property type="match status" value="1"/>
</dbReference>
<proteinExistence type="predicted"/>
<evidence type="ECO:0000256" key="1">
    <source>
        <dbReference type="SAM" id="MobiDB-lite"/>
    </source>
</evidence>
<dbReference type="Pfam" id="PF03372">
    <property type="entry name" value="Exo_endo_phos"/>
    <property type="match status" value="1"/>
</dbReference>
<protein>
    <submittedName>
        <fullName evidence="4">Aste57867_2361 protein</fullName>
    </submittedName>
</protein>
<evidence type="ECO:0000313" key="4">
    <source>
        <dbReference type="EMBL" id="VFT79562.1"/>
    </source>
</evidence>
<dbReference type="InterPro" id="IPR036116">
    <property type="entry name" value="FN3_sf"/>
</dbReference>
<dbReference type="SUPFAM" id="SSF49265">
    <property type="entry name" value="Fibronectin type III"/>
    <property type="match status" value="1"/>
</dbReference>
<dbReference type="InterPro" id="IPR036691">
    <property type="entry name" value="Endo/exonu/phosph_ase_sf"/>
</dbReference>
<dbReference type="PRINTS" id="PR00014">
    <property type="entry name" value="FNTYPEIII"/>
</dbReference>
<gene>
    <name evidence="4" type="primary">Aste57867_2361</name>
    <name evidence="3" type="ORF">As57867_002356</name>
    <name evidence="4" type="ORF">ASTE57867_2361</name>
</gene>
<sequence length="550" mass="61735">MAATAPLYGGRAFVPTIHAEPGIKTANETVSVLTYNVMRQMHATPAFKPYCDPSVLTATRRKEQILQELLSYNADILCLQEVDDFHLWWVPRLNAAGYDSVYHQRTGDYDDGLVIAFRRILFQIFRTQRINLNDVHAPNATVAAHLQQDNVALLVALQPWETCHFPSAVCVVNVQLASHPDREQVRRRQIEHLLPLVEVFNADFQMPLVLAGSFNVTPESHVYHILRTGRPRPGPEPPERMARPRADEPSTSTITVTWDPPLMHGPVLAYRVDRRVNGSTTVGFAHEVVVEDPTATSFKATMLSAGTTYEFRVAVKNGAGWGEYSAPTLPCMTLTTRSSGVGKPPVVIPLEPTVVNPFQPSYGSGKTPRYTDGSTRLDMCPRPVHAATQPYETVHRRGDREDKLLHFEVLESAYGTYYHVSEPDYTYSDHVFIGTVDYIFYSKKELQATHVLSLPPLDSLDGDDARQAPTVPDVDYSRLVPDGWNTFEPKLSSQAPNPKYQGEWTTEMLRLPNTTTRKHHWLPNSRFSSDHVALMAILAFHADELAVSWN</sequence>
<feature type="domain" description="Fibronectin type-III" evidence="2">
    <location>
        <begin position="237"/>
        <end position="339"/>
    </location>
</feature>
<dbReference type="Proteomes" id="UP000332933">
    <property type="component" value="Unassembled WGS sequence"/>
</dbReference>
<dbReference type="GO" id="GO:0000175">
    <property type="term" value="F:3'-5'-RNA exonuclease activity"/>
    <property type="evidence" value="ECO:0007669"/>
    <property type="project" value="TreeGrafter"/>
</dbReference>
<dbReference type="PANTHER" id="PTHR12121">
    <property type="entry name" value="CARBON CATABOLITE REPRESSOR PROTEIN 4"/>
    <property type="match status" value="1"/>
</dbReference>
<dbReference type="Pfam" id="PF00041">
    <property type="entry name" value="fn3"/>
    <property type="match status" value="1"/>
</dbReference>
<dbReference type="PROSITE" id="PS50853">
    <property type="entry name" value="FN3"/>
    <property type="match status" value="1"/>
</dbReference>
<dbReference type="EMBL" id="CAADRA010000268">
    <property type="protein sequence ID" value="VFT79562.1"/>
    <property type="molecule type" value="Genomic_DNA"/>
</dbReference>
<evidence type="ECO:0000313" key="5">
    <source>
        <dbReference type="Proteomes" id="UP000332933"/>
    </source>
</evidence>
<feature type="region of interest" description="Disordered" evidence="1">
    <location>
        <begin position="226"/>
        <end position="257"/>
    </location>
</feature>
<dbReference type="InterPro" id="IPR003961">
    <property type="entry name" value="FN3_dom"/>
</dbReference>
<dbReference type="EMBL" id="VJMH01000268">
    <property type="protein sequence ID" value="KAF0717330.1"/>
    <property type="molecule type" value="Genomic_DNA"/>
</dbReference>
<dbReference type="Gene3D" id="3.60.10.10">
    <property type="entry name" value="Endonuclease/exonuclease/phosphatase"/>
    <property type="match status" value="2"/>
</dbReference>
<organism evidence="4 5">
    <name type="scientific">Aphanomyces stellatus</name>
    <dbReference type="NCBI Taxonomy" id="120398"/>
    <lineage>
        <taxon>Eukaryota</taxon>
        <taxon>Sar</taxon>
        <taxon>Stramenopiles</taxon>
        <taxon>Oomycota</taxon>
        <taxon>Saprolegniomycetes</taxon>
        <taxon>Saprolegniales</taxon>
        <taxon>Verrucalvaceae</taxon>
        <taxon>Aphanomyces</taxon>
    </lineage>
</organism>